<dbReference type="RefSeq" id="WP_313322963.1">
    <property type="nucleotide sequence ID" value="NZ_CP134878.1"/>
</dbReference>
<dbReference type="AlphaFoldDB" id="A0AA96EUI7"/>
<dbReference type="EMBL" id="CP134890">
    <property type="protein sequence ID" value="WNM22834.1"/>
    <property type="molecule type" value="Genomic_DNA"/>
</dbReference>
<accession>A0AA96EUI7</accession>
<evidence type="ECO:0000313" key="1">
    <source>
        <dbReference type="EMBL" id="WNM18783.1"/>
    </source>
</evidence>
<sequence length="326" mass="36552">MNKFLKTFSMLAIIVIIASCSKSDSSNEVPLRDYAEQYATDIANIEEFMQTHYMEVVNNPGADDDMDVTFTKIPDGGTQVSIWNQTDYPIQTRLVEQNDITYKIYYLQLREGSGPESKSPCNVDQVLAGYRGEYLYKSTVDGVTELKGIQFEENKNPQSFLSLTGVIRGWAEIFPKFKTGVYTENPDGTVSYSDFGAGVMFIPSGLAYYRSSQGTIPSYSPLVFSFKLYEINRADQDGDGIPSYLEDINNDGYMYVFDADVTNPDDTDGDGVPDFLDTDDDGDQFLTRYEIRINVEETAIYSFDDIPTCGSNGNGKKRHLDPSCHN</sequence>
<dbReference type="InterPro" id="IPR028974">
    <property type="entry name" value="TSP_type-3_rpt"/>
</dbReference>
<dbReference type="GO" id="GO:0005509">
    <property type="term" value="F:calcium ion binding"/>
    <property type="evidence" value="ECO:0007669"/>
    <property type="project" value="InterPro"/>
</dbReference>
<dbReference type="Gene3D" id="4.10.1080.10">
    <property type="entry name" value="TSP type-3 repeat"/>
    <property type="match status" value="1"/>
</dbReference>
<accession>A0AA96F3E0</accession>
<reference evidence="1 3" key="1">
    <citation type="submission" date="2023-09" db="EMBL/GenBank/DDBJ databases">
        <title>Flavobacterium sp. a novel bacteria isolate from Pepper rhizosphere.</title>
        <authorList>
            <person name="Peng Y."/>
            <person name="Lee J."/>
        </authorList>
    </citation>
    <scope>NUCLEOTIDE SEQUENCE</scope>
    <source>
        <strain evidence="1">PMR2A8</strain>
        <strain evidence="2 3">PMTSA4</strain>
    </source>
</reference>
<evidence type="ECO:0000313" key="2">
    <source>
        <dbReference type="EMBL" id="WNM22834.1"/>
    </source>
</evidence>
<dbReference type="KEGG" id="fcj:RN605_05595"/>
<dbReference type="Proteomes" id="UP001304515">
    <property type="component" value="Chromosome"/>
</dbReference>
<dbReference type="EMBL" id="CP134878">
    <property type="protein sequence ID" value="WNM18783.1"/>
    <property type="molecule type" value="Genomic_DNA"/>
</dbReference>
<dbReference type="InterPro" id="IPR046357">
    <property type="entry name" value="PPIase_dom_sf"/>
</dbReference>
<protein>
    <submittedName>
        <fullName evidence="1">FKBP-type peptidylprolyl isomerase</fullName>
    </submittedName>
</protein>
<gene>
    <name evidence="2" type="ORF">RN605_05595</name>
    <name evidence="1" type="ORF">RN608_12295</name>
</gene>
<dbReference type="PROSITE" id="PS51257">
    <property type="entry name" value="PROKAR_LIPOPROTEIN"/>
    <property type="match status" value="1"/>
</dbReference>
<keyword evidence="1" id="KW-0413">Isomerase</keyword>
<name>A0AA96EUI7_9FLAO</name>
<keyword evidence="3" id="KW-1185">Reference proteome</keyword>
<dbReference type="Gene3D" id="3.10.50.40">
    <property type="match status" value="1"/>
</dbReference>
<evidence type="ECO:0000313" key="3">
    <source>
        <dbReference type="Proteomes" id="UP001304515"/>
    </source>
</evidence>
<dbReference type="GO" id="GO:0003755">
    <property type="term" value="F:peptidyl-prolyl cis-trans isomerase activity"/>
    <property type="evidence" value="ECO:0007669"/>
    <property type="project" value="InterPro"/>
</dbReference>
<organism evidence="1">
    <name type="scientific">Flavobacterium capsici</name>
    <dbReference type="NCBI Taxonomy" id="3075618"/>
    <lineage>
        <taxon>Bacteria</taxon>
        <taxon>Pseudomonadati</taxon>
        <taxon>Bacteroidota</taxon>
        <taxon>Flavobacteriia</taxon>
        <taxon>Flavobacteriales</taxon>
        <taxon>Flavobacteriaceae</taxon>
        <taxon>Flavobacterium</taxon>
    </lineage>
</organism>
<proteinExistence type="predicted"/>